<organism evidence="1 2">
    <name type="scientific">Pristionchus mayeri</name>
    <dbReference type="NCBI Taxonomy" id="1317129"/>
    <lineage>
        <taxon>Eukaryota</taxon>
        <taxon>Metazoa</taxon>
        <taxon>Ecdysozoa</taxon>
        <taxon>Nematoda</taxon>
        <taxon>Chromadorea</taxon>
        <taxon>Rhabditida</taxon>
        <taxon>Rhabditina</taxon>
        <taxon>Diplogasteromorpha</taxon>
        <taxon>Diplogasteroidea</taxon>
        <taxon>Neodiplogasteridae</taxon>
        <taxon>Pristionchus</taxon>
    </lineage>
</organism>
<dbReference type="AlphaFoldDB" id="A0AAN5D2U9"/>
<reference evidence="2" key="1">
    <citation type="submission" date="2022-10" db="EMBL/GenBank/DDBJ databases">
        <title>Genome assembly of Pristionchus species.</title>
        <authorList>
            <person name="Yoshida K."/>
            <person name="Sommer R.J."/>
        </authorList>
    </citation>
    <scope>NUCLEOTIDE SEQUENCE [LARGE SCALE GENOMIC DNA]</scope>
    <source>
        <strain evidence="2">RS5460</strain>
    </source>
</reference>
<dbReference type="PANTHER" id="PTHR21459">
    <property type="entry name" value="PROTEIN CBG08968"/>
    <property type="match status" value="1"/>
</dbReference>
<evidence type="ECO:0000313" key="2">
    <source>
        <dbReference type="Proteomes" id="UP001328107"/>
    </source>
</evidence>
<proteinExistence type="predicted"/>
<sequence>IADLISEIRADREERKKERAALDQSLQGIQVQLGKAFESRLLSLEKALHSHSEATSKTIAVLTQLVERLLEGQAPCHSLPAIKTALVSSITNKDVIRDKATRAVLIGIPEQDNADDTDQEDLKMNQSDRDRFISCIRQTQACRQSGNVHSYVRRDLTMEELEYDRSLRREAGKRNAEAVQLEWVVRDLRIVRLSNPRPLPPRSQAALERVNASATSVRESVPPPFCPPPSLHTLSPPRSPALCLLTVEEEEDPREEEEARPPLIRLVPLLRDPLATSPPCSLAREVTSTSPIHPPSRPLLAHRGVMSLSALSPIHSPPTN</sequence>
<dbReference type="PANTHER" id="PTHR21459:SF2">
    <property type="entry name" value="PROTEIN CBG08968"/>
    <property type="match status" value="1"/>
</dbReference>
<comment type="caution">
    <text evidence="1">The sequence shown here is derived from an EMBL/GenBank/DDBJ whole genome shotgun (WGS) entry which is preliminary data.</text>
</comment>
<accession>A0AAN5D2U9</accession>
<protein>
    <submittedName>
        <fullName evidence="1">Uncharacterized protein</fullName>
    </submittedName>
</protein>
<feature type="non-terminal residue" evidence="1">
    <location>
        <position position="1"/>
    </location>
</feature>
<dbReference type="EMBL" id="BTRK01000005">
    <property type="protein sequence ID" value="GMR55025.1"/>
    <property type="molecule type" value="Genomic_DNA"/>
</dbReference>
<evidence type="ECO:0000313" key="1">
    <source>
        <dbReference type="EMBL" id="GMR55025.1"/>
    </source>
</evidence>
<gene>
    <name evidence="1" type="ORF">PMAYCL1PPCAC_25220</name>
</gene>
<name>A0AAN5D2U9_9BILA</name>
<dbReference type="Proteomes" id="UP001328107">
    <property type="component" value="Unassembled WGS sequence"/>
</dbReference>
<keyword evidence="2" id="KW-1185">Reference proteome</keyword>